<dbReference type="AlphaFoldDB" id="A0A068NRK0"/>
<proteinExistence type="predicted"/>
<dbReference type="InterPro" id="IPR045584">
    <property type="entry name" value="Pilin-like"/>
</dbReference>
<keyword evidence="2" id="KW-1185">Reference proteome</keyword>
<organism evidence="1 2">
    <name type="scientific">Fimbriimonas ginsengisoli Gsoil 348</name>
    <dbReference type="NCBI Taxonomy" id="661478"/>
    <lineage>
        <taxon>Bacteria</taxon>
        <taxon>Bacillati</taxon>
        <taxon>Armatimonadota</taxon>
        <taxon>Fimbriimonadia</taxon>
        <taxon>Fimbriimonadales</taxon>
        <taxon>Fimbriimonadaceae</taxon>
        <taxon>Fimbriimonas</taxon>
    </lineage>
</organism>
<dbReference type="HOGENOM" id="CLU_1319355_0_0_0"/>
<protein>
    <recommendedName>
        <fullName evidence="3">Type II secretion system protein</fullName>
    </recommendedName>
</protein>
<accession>A0A068NRK0</accession>
<gene>
    <name evidence="1" type="ORF">OP10G_2027</name>
</gene>
<evidence type="ECO:0000313" key="2">
    <source>
        <dbReference type="Proteomes" id="UP000027982"/>
    </source>
</evidence>
<evidence type="ECO:0008006" key="3">
    <source>
        <dbReference type="Google" id="ProtNLM"/>
    </source>
</evidence>
<dbReference type="STRING" id="661478.OP10G_2027"/>
<dbReference type="Proteomes" id="UP000027982">
    <property type="component" value="Chromosome"/>
</dbReference>
<sequence>MEILVVIGIVMTLAGILAPVLLASKRRAAETSELNNMHQLAVAQGIYTGDTGYVPLSPAVLVEGHYAPETVCSSALDNTLDGIGNLVAREDYAQMGNHPEAVSKFRNSYPGLREFCMPYEWIDKYIKDNPTAGWLVSIASVERRDKSAWIGWYEGSYHRLVLDGSVQTHRVQPVYLSPGGGGDRAEHNFFLFVDGTDEWKRKFISGSR</sequence>
<reference evidence="1 2" key="1">
    <citation type="journal article" date="2014" name="PLoS ONE">
        <title>The first complete genome sequence of the class fimbriimonadia in the phylum armatimonadetes.</title>
        <authorList>
            <person name="Hu Z.Y."/>
            <person name="Wang Y.Z."/>
            <person name="Im W.T."/>
            <person name="Wang S.Y."/>
            <person name="Zhao G.P."/>
            <person name="Zheng H.J."/>
            <person name="Quan Z.X."/>
        </authorList>
    </citation>
    <scope>NUCLEOTIDE SEQUENCE [LARGE SCALE GENOMIC DNA]</scope>
    <source>
        <strain evidence="1">Gsoil 348</strain>
    </source>
</reference>
<dbReference type="Gene3D" id="3.30.700.10">
    <property type="entry name" value="Glycoprotein, Type 4 Pilin"/>
    <property type="match status" value="1"/>
</dbReference>
<dbReference type="SUPFAM" id="SSF54523">
    <property type="entry name" value="Pili subunits"/>
    <property type="match status" value="1"/>
</dbReference>
<dbReference type="EMBL" id="CP007139">
    <property type="protein sequence ID" value="AIE85395.1"/>
    <property type="molecule type" value="Genomic_DNA"/>
</dbReference>
<dbReference type="KEGG" id="fgi:OP10G_2027"/>
<name>A0A068NRK0_FIMGI</name>
<evidence type="ECO:0000313" key="1">
    <source>
        <dbReference type="EMBL" id="AIE85395.1"/>
    </source>
</evidence>